<dbReference type="InterPro" id="IPR051541">
    <property type="entry name" value="PTS_SugarTrans_NitroReg"/>
</dbReference>
<evidence type="ECO:0000313" key="3">
    <source>
        <dbReference type="Proteomes" id="UP000230859"/>
    </source>
</evidence>
<reference evidence="2 3" key="1">
    <citation type="submission" date="2017-09" db="EMBL/GenBank/DDBJ databases">
        <title>Depth-based differentiation of microbial function through sediment-hosted aquifers and enrichment of novel symbionts in the deep terrestrial subsurface.</title>
        <authorList>
            <person name="Probst A.J."/>
            <person name="Ladd B."/>
            <person name="Jarett J.K."/>
            <person name="Geller-Mcgrath D.E."/>
            <person name="Sieber C.M."/>
            <person name="Emerson J.B."/>
            <person name="Anantharaman K."/>
            <person name="Thomas B.C."/>
            <person name="Malmstrom R."/>
            <person name="Stieglmeier M."/>
            <person name="Klingl A."/>
            <person name="Woyke T."/>
            <person name="Ryan C.M."/>
            <person name="Banfield J.F."/>
        </authorList>
    </citation>
    <scope>NUCLEOTIDE SEQUENCE [LARGE SCALE GENOMIC DNA]</scope>
    <source>
        <strain evidence="2">CG11_big_fil_rev_8_21_14_0_20_45_26</strain>
    </source>
</reference>
<dbReference type="PROSITE" id="PS51094">
    <property type="entry name" value="PTS_EIIA_TYPE_2"/>
    <property type="match status" value="1"/>
</dbReference>
<evidence type="ECO:0000259" key="1">
    <source>
        <dbReference type="PROSITE" id="PS51094"/>
    </source>
</evidence>
<dbReference type="CDD" id="cd00211">
    <property type="entry name" value="PTS_IIA_fru"/>
    <property type="match status" value="1"/>
</dbReference>
<dbReference type="AlphaFoldDB" id="A0A2H0LL85"/>
<evidence type="ECO:0000313" key="2">
    <source>
        <dbReference type="EMBL" id="PIQ85161.1"/>
    </source>
</evidence>
<dbReference type="PANTHER" id="PTHR47738:SF1">
    <property type="entry name" value="NITROGEN REGULATORY PROTEIN"/>
    <property type="match status" value="1"/>
</dbReference>
<dbReference type="PANTHER" id="PTHR47738">
    <property type="entry name" value="PTS SYSTEM FRUCTOSE-LIKE EIIA COMPONENT-RELATED"/>
    <property type="match status" value="1"/>
</dbReference>
<dbReference type="InterPro" id="IPR002178">
    <property type="entry name" value="PTS_EIIA_type-2_dom"/>
</dbReference>
<comment type="caution">
    <text evidence="2">The sequence shown here is derived from an EMBL/GenBank/DDBJ whole genome shotgun (WGS) entry which is preliminary data.</text>
</comment>
<protein>
    <submittedName>
        <fullName evidence="2">PTS fructose transporter subunit IIA</fullName>
    </submittedName>
</protein>
<feature type="domain" description="PTS EIIA type-2" evidence="1">
    <location>
        <begin position="75"/>
        <end position="220"/>
    </location>
</feature>
<dbReference type="SUPFAM" id="SSF55804">
    <property type="entry name" value="Phoshotransferase/anion transport protein"/>
    <property type="match status" value="1"/>
</dbReference>
<accession>A0A2H0LL85</accession>
<sequence>MQILVRDLIKIFQVEEKKIRAWISKKSMPCMKVNDQYRFNYVELLEWALENRITLTPEILALGEHKPNGSCLFADALKAGGVYYDVPGGSREEVLKNVIEFLPFPAEMNKSSLLEMFLARESLESTAIGNGIALPHLRSPVVLNVDAPWVSLCFLKNAVDFKALDRKTVSVLFVLVSPSTKAHLLILSRLSYCLQDSGFQKYLKTKASKEQMVAEAIVVESRLALHRKASGKASHKQGP</sequence>
<dbReference type="Pfam" id="PF00359">
    <property type="entry name" value="PTS_EIIA_2"/>
    <property type="match status" value="1"/>
</dbReference>
<dbReference type="GO" id="GO:0030295">
    <property type="term" value="F:protein kinase activator activity"/>
    <property type="evidence" value="ECO:0007669"/>
    <property type="project" value="TreeGrafter"/>
</dbReference>
<dbReference type="Proteomes" id="UP000230859">
    <property type="component" value="Unassembled WGS sequence"/>
</dbReference>
<proteinExistence type="predicted"/>
<dbReference type="InterPro" id="IPR016152">
    <property type="entry name" value="PTrfase/Anion_transptr"/>
</dbReference>
<organism evidence="2 3">
    <name type="scientific">Candidatus Abzuiibacterium crystallinum</name>
    <dbReference type="NCBI Taxonomy" id="1974748"/>
    <lineage>
        <taxon>Bacteria</taxon>
        <taxon>Pseudomonadati</taxon>
        <taxon>Candidatus Omnitrophota</taxon>
        <taxon>Candidatus Abzuiibacterium</taxon>
    </lineage>
</organism>
<gene>
    <name evidence="2" type="ORF">COV74_09980</name>
</gene>
<dbReference type="EMBL" id="PCVY01000074">
    <property type="protein sequence ID" value="PIQ85161.1"/>
    <property type="molecule type" value="Genomic_DNA"/>
</dbReference>
<dbReference type="Gene3D" id="3.40.930.10">
    <property type="entry name" value="Mannitol-specific EII, Chain A"/>
    <property type="match status" value="1"/>
</dbReference>
<name>A0A2H0LL85_9BACT</name>